<evidence type="ECO:0000313" key="1">
    <source>
        <dbReference type="EMBL" id="EST47066.1"/>
    </source>
</evidence>
<proteinExistence type="predicted"/>
<organism evidence="1">
    <name type="scientific">Spironucleus salmonicida</name>
    <dbReference type="NCBI Taxonomy" id="348837"/>
    <lineage>
        <taxon>Eukaryota</taxon>
        <taxon>Metamonada</taxon>
        <taxon>Diplomonadida</taxon>
        <taxon>Hexamitidae</taxon>
        <taxon>Hexamitinae</taxon>
        <taxon>Spironucleus</taxon>
    </lineage>
</organism>
<reference evidence="1" key="1">
    <citation type="journal article" date="2014" name="PLoS Genet.">
        <title>The Genome of Spironucleus salmonicida Highlights a Fish Pathogen Adapted to Fluctuating Environments.</title>
        <authorList>
            <person name="Xu F."/>
            <person name="Jerlstrom-Hultqvist J."/>
            <person name="Einarsson E."/>
            <person name="Astvaldsson A."/>
            <person name="Svard S.G."/>
            <person name="Andersson J.O."/>
        </authorList>
    </citation>
    <scope>NUCLEOTIDE SEQUENCE</scope>
</reference>
<accession>V6LTP0</accession>
<evidence type="ECO:0008006" key="2">
    <source>
        <dbReference type="Google" id="ProtNLM"/>
    </source>
</evidence>
<name>V6LTP0_9EUKA</name>
<protein>
    <recommendedName>
        <fullName evidence="2">Myb-like DNA-binding domain-containing protein</fullName>
    </recommendedName>
</protein>
<dbReference type="EMBL" id="KI546049">
    <property type="protein sequence ID" value="EST47066.1"/>
    <property type="molecule type" value="Genomic_DNA"/>
</dbReference>
<dbReference type="AlphaFoldDB" id="V6LTP0"/>
<gene>
    <name evidence="1" type="ORF">SS50377_12875</name>
</gene>
<sequence>MKHQYDFWSPDQTSLILQEILNYEKSNTKKSWIRIGLAVGKSPRQCYDFFIKKYSKLSEQPQKVFNDDQIQSLIMLFGNQ</sequence>